<gene>
    <name evidence="1" type="ORF">TPELB_14100</name>
</gene>
<name>A0ABZ3FEA7_9FIRM</name>
<dbReference type="EMBL" id="CP154622">
    <property type="protein sequence ID" value="XAM41099.1"/>
    <property type="molecule type" value="Genomic_DNA"/>
</dbReference>
<organism evidence="1 2">
    <name type="scientific">Terrisporobacter petrolearius</name>
    <dbReference type="NCBI Taxonomy" id="1460447"/>
    <lineage>
        <taxon>Bacteria</taxon>
        <taxon>Bacillati</taxon>
        <taxon>Bacillota</taxon>
        <taxon>Clostridia</taxon>
        <taxon>Peptostreptococcales</taxon>
        <taxon>Peptostreptococcaceae</taxon>
        <taxon>Terrisporobacter</taxon>
    </lineage>
</organism>
<protein>
    <submittedName>
        <fullName evidence="1">Uncharacterized protein</fullName>
    </submittedName>
</protein>
<evidence type="ECO:0000313" key="2">
    <source>
        <dbReference type="Proteomes" id="UP001477947"/>
    </source>
</evidence>
<reference evidence="1 2" key="1">
    <citation type="submission" date="2024-04" db="EMBL/GenBank/DDBJ databases">
        <title>Isolation and characterization of novel acetogenic strains of the genera Terrisporobacter and Acetoanaerobium.</title>
        <authorList>
            <person name="Boeer T."/>
            <person name="Schueler M.A."/>
            <person name="Lueschen A."/>
            <person name="Eysell L."/>
            <person name="Droege J."/>
            <person name="Heinemann M."/>
            <person name="Engelhardt L."/>
            <person name="Basen M."/>
            <person name="Daniel R."/>
        </authorList>
    </citation>
    <scope>NUCLEOTIDE SEQUENCE [LARGE SCALE GENOMIC DNA]</scope>
    <source>
        <strain evidence="1 2">ELB</strain>
    </source>
</reference>
<evidence type="ECO:0000313" key="1">
    <source>
        <dbReference type="EMBL" id="XAM41099.1"/>
    </source>
</evidence>
<keyword evidence="2" id="KW-1185">Reference proteome</keyword>
<sequence length="109" mass="13383">MSRYNNPREYKNEIAKYIEILSDMRRDIDNLMNEFPEQVLIWRADLCEQENKLDDNFEVDLRKYSWNIWANLEDVRDKVIKVAGQENYDKYIKHMKSFDELEKWINGED</sequence>
<dbReference type="Proteomes" id="UP001477947">
    <property type="component" value="Chromosome"/>
</dbReference>
<proteinExistence type="predicted"/>
<accession>A0ABZ3FEA7</accession>